<dbReference type="EMBL" id="MN988525">
    <property type="protein sequence ID" value="QIG72748.1"/>
    <property type="molecule type" value="Genomic_DNA"/>
</dbReference>
<evidence type="ECO:0000313" key="1">
    <source>
        <dbReference type="EMBL" id="QIG72748.1"/>
    </source>
</evidence>
<protein>
    <submittedName>
        <fullName evidence="1">Uncharacterized protein</fullName>
    </submittedName>
</protein>
<proteinExistence type="predicted"/>
<reference evidence="1 2" key="1">
    <citation type="submission" date="2020-01" db="EMBL/GenBank/DDBJ databases">
        <title>Patterns of diversity and host range of bacteriophage communities associated with bean-nodulatin bacteria.</title>
        <authorList>
            <person name="Vann Cauwenberghe J."/>
            <person name="Santamaria R.I."/>
            <person name="Bustos P."/>
            <person name="Juarez S."/>
            <person name="Gonzalez V."/>
        </authorList>
    </citation>
    <scope>NUCLEOTIDE SEQUENCE [LARGE SCALE GENOMIC DNA]</scope>
    <source>
        <strain evidence="2">RHph</strain>
    </source>
</reference>
<accession>A0A7S5R841</accession>
<dbReference type="Proteomes" id="UP000655883">
    <property type="component" value="Segment"/>
</dbReference>
<gene>
    <name evidence="1" type="ORF">EVB97_190</name>
</gene>
<sequence>MTINSNVLHAINDFKNYIIELDNGVPYRRAVQIRDQASICNDLMNYTSASMWDSNPPEWQELDSLVTMVFQKTNKLIYKSE</sequence>
<organism evidence="1 2">
    <name type="scientific">Rhizobium phage RHph_Y65</name>
    <dbReference type="NCBI Taxonomy" id="2509785"/>
    <lineage>
        <taxon>Viruses</taxon>
        <taxon>Duplodnaviria</taxon>
        <taxon>Heunggongvirae</taxon>
        <taxon>Uroviricota</taxon>
        <taxon>Caudoviricetes</taxon>
        <taxon>Kleczkowskaviridae</taxon>
        <taxon>Cuauhnahuacvirus</taxon>
        <taxon>Cuauhnahuacvirus Y65</taxon>
    </lineage>
</organism>
<name>A0A7S5R841_9CAUD</name>
<evidence type="ECO:0000313" key="2">
    <source>
        <dbReference type="Proteomes" id="UP000655883"/>
    </source>
</evidence>
<keyword evidence="2" id="KW-1185">Reference proteome</keyword>